<gene>
    <name evidence="3" type="ORF">CH341_03210</name>
</gene>
<keyword evidence="4" id="KW-1185">Reference proteome</keyword>
<dbReference type="EMBL" id="NPEX01000012">
    <property type="protein sequence ID" value="RAI45577.1"/>
    <property type="molecule type" value="Genomic_DNA"/>
</dbReference>
<evidence type="ECO:0000313" key="4">
    <source>
        <dbReference type="Proteomes" id="UP000249130"/>
    </source>
</evidence>
<evidence type="ECO:0000313" key="3">
    <source>
        <dbReference type="EMBL" id="RAI45577.1"/>
    </source>
</evidence>
<feature type="compositionally biased region" description="Polar residues" evidence="1">
    <location>
        <begin position="27"/>
        <end position="40"/>
    </location>
</feature>
<protein>
    <recommendedName>
        <fullName evidence="5">Translation initiation factor IF-2</fullName>
    </recommendedName>
</protein>
<evidence type="ECO:0000256" key="2">
    <source>
        <dbReference type="SAM" id="SignalP"/>
    </source>
</evidence>
<dbReference type="Proteomes" id="UP000249130">
    <property type="component" value="Unassembled WGS sequence"/>
</dbReference>
<name>A0A327L571_9BRAD</name>
<proteinExistence type="predicted"/>
<keyword evidence="2" id="KW-0732">Signal</keyword>
<dbReference type="AlphaFoldDB" id="A0A327L571"/>
<feature type="signal peptide" evidence="2">
    <location>
        <begin position="1"/>
        <end position="26"/>
    </location>
</feature>
<organism evidence="3 4">
    <name type="scientific">Rhodoplanes roseus</name>
    <dbReference type="NCBI Taxonomy" id="29409"/>
    <lineage>
        <taxon>Bacteria</taxon>
        <taxon>Pseudomonadati</taxon>
        <taxon>Pseudomonadota</taxon>
        <taxon>Alphaproteobacteria</taxon>
        <taxon>Hyphomicrobiales</taxon>
        <taxon>Nitrobacteraceae</taxon>
        <taxon>Rhodoplanes</taxon>
    </lineage>
</organism>
<sequence>MLTSSKMLRAGILALGVTALSVPAMAQTGNPNNPQGSEVPNNIPPKGNIGTSGDTSGRGGSTSGTMMTPGTTGAGGQARPGGPAARDSGPVGADAPSEVPRPGPKGNIGGN</sequence>
<evidence type="ECO:0000256" key="1">
    <source>
        <dbReference type="SAM" id="MobiDB-lite"/>
    </source>
</evidence>
<feature type="region of interest" description="Disordered" evidence="1">
    <location>
        <begin position="25"/>
        <end position="111"/>
    </location>
</feature>
<evidence type="ECO:0008006" key="5">
    <source>
        <dbReference type="Google" id="ProtNLM"/>
    </source>
</evidence>
<feature type="chain" id="PRO_5016304499" description="Translation initiation factor IF-2" evidence="2">
    <location>
        <begin position="27"/>
        <end position="111"/>
    </location>
</feature>
<dbReference type="OrthoDB" id="8482219at2"/>
<accession>A0A327L571</accession>
<dbReference type="RefSeq" id="WP_111417592.1">
    <property type="nucleotide sequence ID" value="NZ_NPEX01000012.1"/>
</dbReference>
<reference evidence="3 4" key="1">
    <citation type="submission" date="2017-07" db="EMBL/GenBank/DDBJ databases">
        <title>Draft Genome Sequences of Select Purple Nonsulfur Bacteria.</title>
        <authorList>
            <person name="Lasarre B."/>
            <person name="Mckinlay J.B."/>
        </authorList>
    </citation>
    <scope>NUCLEOTIDE SEQUENCE [LARGE SCALE GENOMIC DNA]</scope>
    <source>
        <strain evidence="3 4">DSM 5909</strain>
    </source>
</reference>
<comment type="caution">
    <text evidence="3">The sequence shown here is derived from an EMBL/GenBank/DDBJ whole genome shotgun (WGS) entry which is preliminary data.</text>
</comment>